<evidence type="ECO:0000313" key="1">
    <source>
        <dbReference type="EMBL" id="OQS04417.1"/>
    </source>
</evidence>
<protein>
    <submittedName>
        <fullName evidence="1">Uncharacterized protein</fullName>
    </submittedName>
</protein>
<organism evidence="1 2">
    <name type="scientific">Thraustotheca clavata</name>
    <dbReference type="NCBI Taxonomy" id="74557"/>
    <lineage>
        <taxon>Eukaryota</taxon>
        <taxon>Sar</taxon>
        <taxon>Stramenopiles</taxon>
        <taxon>Oomycota</taxon>
        <taxon>Saprolegniomycetes</taxon>
        <taxon>Saprolegniales</taxon>
        <taxon>Achlyaceae</taxon>
        <taxon>Thraustotheca</taxon>
    </lineage>
</organism>
<gene>
    <name evidence="1" type="ORF">THRCLA_03344</name>
</gene>
<name>A0A1W0A2C0_9STRA</name>
<dbReference type="AlphaFoldDB" id="A0A1W0A2C0"/>
<sequence length="228" mass="25879">MDFPGHKSMKLAENSERPFPENAKFVCDATWEWRKELALKGKGDVQLKLRLVEWTVDQVKATPCLCDVFGAKWSELEYFSLLLQPFFISLAINVSDVDVTLGSLAQRQLIDTNLIDTINKALDMAHPFVIAGRYLEHGLVMDGLNIALGTQVFIPMDIMTTDNVIRFGARKCPGQYQGLAIMSGLFQKHILTHAKFQPAVNHRHSGRDILDVIKMVKRQWKSFCIKDM</sequence>
<reference evidence="1 2" key="1">
    <citation type="journal article" date="2014" name="Genome Biol. Evol.">
        <title>The secreted proteins of Achlya hypogyna and Thraustotheca clavata identify the ancestral oomycete secretome and reveal gene acquisitions by horizontal gene transfer.</title>
        <authorList>
            <person name="Misner I."/>
            <person name="Blouin N."/>
            <person name="Leonard G."/>
            <person name="Richards T.A."/>
            <person name="Lane C.E."/>
        </authorList>
    </citation>
    <scope>NUCLEOTIDE SEQUENCE [LARGE SCALE GENOMIC DNA]</scope>
    <source>
        <strain evidence="1 2">ATCC 34112</strain>
    </source>
</reference>
<proteinExistence type="predicted"/>
<dbReference type="EMBL" id="JNBS01000618">
    <property type="protein sequence ID" value="OQS04417.1"/>
    <property type="molecule type" value="Genomic_DNA"/>
</dbReference>
<comment type="caution">
    <text evidence="1">The sequence shown here is derived from an EMBL/GenBank/DDBJ whole genome shotgun (WGS) entry which is preliminary data.</text>
</comment>
<dbReference type="OrthoDB" id="105136at2759"/>
<evidence type="ECO:0000313" key="2">
    <source>
        <dbReference type="Proteomes" id="UP000243217"/>
    </source>
</evidence>
<keyword evidence="2" id="KW-1185">Reference proteome</keyword>
<accession>A0A1W0A2C0</accession>
<dbReference type="Proteomes" id="UP000243217">
    <property type="component" value="Unassembled WGS sequence"/>
</dbReference>